<evidence type="ECO:0000256" key="1">
    <source>
        <dbReference type="SAM" id="MobiDB-lite"/>
    </source>
</evidence>
<keyword evidence="3" id="KW-1185">Reference proteome</keyword>
<dbReference type="AlphaFoldDB" id="A0AAV1Q2P1"/>
<protein>
    <submittedName>
        <fullName evidence="2">Uncharacterized protein LOC121882147 isoform X1</fullName>
    </submittedName>
</protein>
<accession>A0AAV1Q2P1</accession>
<dbReference type="Proteomes" id="UP001314229">
    <property type="component" value="Unassembled WGS sequence"/>
</dbReference>
<sequence length="118" mass="12534">MTNDKKIESRRITDTDTSMPDTHDDTTGLKGKKAQMDDNIGLDSNPAVTQPAPETSQDTADPEDGVSYASISYTKKTNSKARVPRKDEGDAVTYSTVKASSSSAGASTDPSNLYATVN</sequence>
<reference evidence="2 3" key="1">
    <citation type="submission" date="2024-01" db="EMBL/GenBank/DDBJ databases">
        <authorList>
            <person name="Alioto T."/>
            <person name="Alioto T."/>
            <person name="Gomez Garrido J."/>
        </authorList>
    </citation>
    <scope>NUCLEOTIDE SEQUENCE [LARGE SCALE GENOMIC DNA]</scope>
</reference>
<proteinExistence type="predicted"/>
<name>A0AAV1Q2P1_SCOSC</name>
<organism evidence="2 3">
    <name type="scientific">Scomber scombrus</name>
    <name type="common">Atlantic mackerel</name>
    <name type="synonym">Scomber vernalis</name>
    <dbReference type="NCBI Taxonomy" id="13677"/>
    <lineage>
        <taxon>Eukaryota</taxon>
        <taxon>Metazoa</taxon>
        <taxon>Chordata</taxon>
        <taxon>Craniata</taxon>
        <taxon>Vertebrata</taxon>
        <taxon>Euteleostomi</taxon>
        <taxon>Actinopterygii</taxon>
        <taxon>Neopterygii</taxon>
        <taxon>Teleostei</taxon>
        <taxon>Neoteleostei</taxon>
        <taxon>Acanthomorphata</taxon>
        <taxon>Pelagiaria</taxon>
        <taxon>Scombriformes</taxon>
        <taxon>Scombridae</taxon>
        <taxon>Scomber</taxon>
    </lineage>
</organism>
<gene>
    <name evidence="2" type="ORF">FSCOSCO3_A007071</name>
</gene>
<feature type="region of interest" description="Disordered" evidence="1">
    <location>
        <begin position="1"/>
        <end position="118"/>
    </location>
</feature>
<dbReference type="EMBL" id="CAWUFR010000425">
    <property type="protein sequence ID" value="CAK6977709.1"/>
    <property type="molecule type" value="Genomic_DNA"/>
</dbReference>
<evidence type="ECO:0000313" key="3">
    <source>
        <dbReference type="Proteomes" id="UP001314229"/>
    </source>
</evidence>
<feature type="compositionally biased region" description="Basic and acidic residues" evidence="1">
    <location>
        <begin position="1"/>
        <end position="14"/>
    </location>
</feature>
<feature type="compositionally biased region" description="Polar residues" evidence="1">
    <location>
        <begin position="46"/>
        <end position="59"/>
    </location>
</feature>
<comment type="caution">
    <text evidence="2">The sequence shown here is derived from an EMBL/GenBank/DDBJ whole genome shotgun (WGS) entry which is preliminary data.</text>
</comment>
<evidence type="ECO:0000313" key="2">
    <source>
        <dbReference type="EMBL" id="CAK6977709.1"/>
    </source>
</evidence>
<feature type="compositionally biased region" description="Low complexity" evidence="1">
    <location>
        <begin position="93"/>
        <end position="111"/>
    </location>
</feature>